<comment type="caution">
    <text evidence="1">The sequence shown here is derived from an EMBL/GenBank/DDBJ whole genome shotgun (WGS) entry which is preliminary data.</text>
</comment>
<evidence type="ECO:0000313" key="2">
    <source>
        <dbReference type="EMBL" id="CAL6011121.1"/>
    </source>
</evidence>
<evidence type="ECO:0000313" key="1">
    <source>
        <dbReference type="EMBL" id="CAI9939312.1"/>
    </source>
</evidence>
<reference evidence="2 3" key="2">
    <citation type="submission" date="2024-07" db="EMBL/GenBank/DDBJ databases">
        <authorList>
            <person name="Akdeniz Z."/>
        </authorList>
    </citation>
    <scope>NUCLEOTIDE SEQUENCE [LARGE SCALE GENOMIC DNA]</scope>
</reference>
<reference evidence="1" key="1">
    <citation type="submission" date="2023-06" db="EMBL/GenBank/DDBJ databases">
        <authorList>
            <person name="Kurt Z."/>
        </authorList>
    </citation>
    <scope>NUCLEOTIDE SEQUENCE</scope>
</reference>
<sequence length="107" mass="12316">MVFYNVCVEAHVMSQDSSQLRVWKWGFRMLSEDYLCIPRASCALNIATSNYLTTIPPQELVLEQELLLPRRSDSLISLNNHEEMIILSECLGRLNIPLILKGWHEVA</sequence>
<dbReference type="Proteomes" id="UP001642409">
    <property type="component" value="Unassembled WGS sequence"/>
</dbReference>
<organism evidence="1">
    <name type="scientific">Hexamita inflata</name>
    <dbReference type="NCBI Taxonomy" id="28002"/>
    <lineage>
        <taxon>Eukaryota</taxon>
        <taxon>Metamonada</taxon>
        <taxon>Diplomonadida</taxon>
        <taxon>Hexamitidae</taxon>
        <taxon>Hexamitinae</taxon>
        <taxon>Hexamita</taxon>
    </lineage>
</organism>
<gene>
    <name evidence="2" type="ORF">HINF_LOCUS22499</name>
    <name evidence="1" type="ORF">HINF_LOCUS26957</name>
</gene>
<name>A0AA86U676_9EUKA</name>
<dbReference type="AlphaFoldDB" id="A0AA86U676"/>
<proteinExistence type="predicted"/>
<dbReference type="EMBL" id="CAXDID020000063">
    <property type="protein sequence ID" value="CAL6011121.1"/>
    <property type="molecule type" value="Genomic_DNA"/>
</dbReference>
<accession>A0AA86U676</accession>
<dbReference type="EMBL" id="CATOUU010000664">
    <property type="protein sequence ID" value="CAI9939312.1"/>
    <property type="molecule type" value="Genomic_DNA"/>
</dbReference>
<keyword evidence="3" id="KW-1185">Reference proteome</keyword>
<protein>
    <submittedName>
        <fullName evidence="2">Hypothetical_protein</fullName>
    </submittedName>
</protein>
<evidence type="ECO:0000313" key="3">
    <source>
        <dbReference type="Proteomes" id="UP001642409"/>
    </source>
</evidence>